<dbReference type="RefSeq" id="WP_138854410.1">
    <property type="nucleotide sequence ID" value="NZ_CP040710.1"/>
</dbReference>
<evidence type="ECO:0000313" key="2">
    <source>
        <dbReference type="EMBL" id="QCX02074.1"/>
    </source>
</evidence>
<dbReference type="Gene3D" id="1.10.1740.10">
    <property type="match status" value="1"/>
</dbReference>
<dbReference type="PANTHER" id="PTHR10357:SF213">
    <property type="entry name" value="ALPHA AMYLASE CATALYTIC REGION"/>
    <property type="match status" value="1"/>
</dbReference>
<proteinExistence type="predicted"/>
<dbReference type="InterPro" id="IPR055218">
    <property type="entry name" value="Amylosucrase_C"/>
</dbReference>
<dbReference type="AlphaFoldDB" id="A0A5B7SZ52"/>
<feature type="domain" description="Glycosyl hydrolase family 13 catalytic" evidence="1">
    <location>
        <begin position="96"/>
        <end position="553"/>
    </location>
</feature>
<dbReference type="InterPro" id="IPR044077">
    <property type="entry name" value="Amylosucrase"/>
</dbReference>
<keyword evidence="3" id="KW-1185">Reference proteome</keyword>
<dbReference type="InterPro" id="IPR006047">
    <property type="entry name" value="GH13_cat_dom"/>
</dbReference>
<sequence>MNQAFLHRYIASTHSDSKENPDFDKLFELRLATNLTLIKELFFSLYPEKNHSESFEELLSVLPSLFKERPAPLKRQDNERLHIGNWYQSSQLAGMQLYVDHFNKDLKGLTNKLEYFEKLGVNFLHLMPITPRPKGENDGGYAVNSYHEVDKRYGTKKDLLTLTEQMRSKDMILMLDFVANHTSNEFPWAKKAMGGDAKYQNYYHVYSDRTIPDAFEKTLPEIFPITSPGNFTYDPKMKKWVMTVFNDYQWDLNYSNPEVFIEMLKNLVQLVNLGVDVIRLDALAFMWKKLGTTSQNLPEAHALISLFRLCLQVIAPGAIFLAEAIVAPKEIIKYFGTGNTKGNECEVAYNATLMALLWDAIATKKTILLYKNLQNLPAKPDEATWINYIRCHDDIGLGFEDHYIDEVGWDAKSHRRFLLDYYCQNIEWSPARGAVFMYNPKTGDGRITGSCASLLGLEKALEEKDRESIETAVAKIIMMHAIILSYGGIPLIYAGDEIGALNDYSYLQDVDKKEDSRWVNRPQQDWEAIDNLKDSKAYPSRIFFALQKLIRIRKQQTSFADNNNTVFYNIHNPHIFGYERTASQGEGVLIICNFSESIQEVDALMLGPYGAKNKPKNLITGRTVTFSKEKLTLKPYQILWLQNT</sequence>
<dbReference type="KEGG" id="asag:FGM00_18865"/>
<dbReference type="Pfam" id="PF00128">
    <property type="entry name" value="Alpha-amylase"/>
    <property type="match status" value="1"/>
</dbReference>
<dbReference type="PANTHER" id="PTHR10357">
    <property type="entry name" value="ALPHA-AMYLASE FAMILY MEMBER"/>
    <property type="match status" value="1"/>
</dbReference>
<dbReference type="SMART" id="SM00642">
    <property type="entry name" value="Aamy"/>
    <property type="match status" value="1"/>
</dbReference>
<dbReference type="Pfam" id="PF22582">
    <property type="entry name" value="Amylosucrase_C-like"/>
    <property type="match status" value="1"/>
</dbReference>
<dbReference type="SUPFAM" id="SSF51011">
    <property type="entry name" value="Glycosyl hydrolase domain"/>
    <property type="match status" value="1"/>
</dbReference>
<dbReference type="OrthoDB" id="9806009at2"/>
<dbReference type="Proteomes" id="UP000310017">
    <property type="component" value="Chromosome"/>
</dbReference>
<organism evidence="2 3">
    <name type="scientific">Aggregatimonas sangjinii</name>
    <dbReference type="NCBI Taxonomy" id="2583587"/>
    <lineage>
        <taxon>Bacteria</taxon>
        <taxon>Pseudomonadati</taxon>
        <taxon>Bacteroidota</taxon>
        <taxon>Flavobacteriia</taxon>
        <taxon>Flavobacteriales</taxon>
        <taxon>Flavobacteriaceae</taxon>
        <taxon>Aggregatimonas</taxon>
    </lineage>
</organism>
<dbReference type="EMBL" id="CP040710">
    <property type="protein sequence ID" value="QCX02074.1"/>
    <property type="molecule type" value="Genomic_DNA"/>
</dbReference>
<dbReference type="SUPFAM" id="SSF51445">
    <property type="entry name" value="(Trans)glycosidases"/>
    <property type="match status" value="1"/>
</dbReference>
<evidence type="ECO:0000259" key="1">
    <source>
        <dbReference type="SMART" id="SM00642"/>
    </source>
</evidence>
<dbReference type="Gene3D" id="3.20.20.80">
    <property type="entry name" value="Glycosidases"/>
    <property type="match status" value="1"/>
</dbReference>
<accession>A0A5B7SZ52</accession>
<name>A0A5B7SZ52_9FLAO</name>
<protein>
    <submittedName>
        <fullName evidence="2">Alpha amylase</fullName>
    </submittedName>
</protein>
<evidence type="ECO:0000313" key="3">
    <source>
        <dbReference type="Proteomes" id="UP000310017"/>
    </source>
</evidence>
<dbReference type="InterPro" id="IPR013780">
    <property type="entry name" value="Glyco_hydro_b"/>
</dbReference>
<dbReference type="InterPro" id="IPR017853">
    <property type="entry name" value="GH"/>
</dbReference>
<dbReference type="GO" id="GO:0047669">
    <property type="term" value="F:amylosucrase activity"/>
    <property type="evidence" value="ECO:0007669"/>
    <property type="project" value="InterPro"/>
</dbReference>
<dbReference type="GO" id="GO:0005975">
    <property type="term" value="P:carbohydrate metabolic process"/>
    <property type="evidence" value="ECO:0007669"/>
    <property type="project" value="InterPro"/>
</dbReference>
<reference evidence="2 3" key="1">
    <citation type="submission" date="2019-05" db="EMBL/GenBank/DDBJ databases">
        <title>Genome sequencing of F202Z8.</title>
        <authorList>
            <person name="Kwon Y.M."/>
        </authorList>
    </citation>
    <scope>NUCLEOTIDE SEQUENCE [LARGE SCALE GENOMIC DNA]</scope>
    <source>
        <strain evidence="2 3">F202Z8</strain>
    </source>
</reference>
<dbReference type="Gene3D" id="3.90.400.10">
    <property type="entry name" value="Oligo-1,6-glucosidase, Domain 2"/>
    <property type="match status" value="1"/>
</dbReference>
<dbReference type="CDD" id="cd11324">
    <property type="entry name" value="AmyAc_Amylosucrase"/>
    <property type="match status" value="1"/>
</dbReference>
<gene>
    <name evidence="2" type="ORF">FGM00_18865</name>
</gene>
<dbReference type="InterPro" id="IPR045857">
    <property type="entry name" value="O16G_dom_2"/>
</dbReference>
<dbReference type="Gene3D" id="2.60.40.1180">
    <property type="entry name" value="Golgi alpha-mannosidase II"/>
    <property type="match status" value="1"/>
</dbReference>